<evidence type="ECO:0000313" key="2">
    <source>
        <dbReference type="Proteomes" id="UP000037688"/>
    </source>
</evidence>
<dbReference type="EMBL" id="LITU01000050">
    <property type="protein sequence ID" value="KOY16781.1"/>
    <property type="molecule type" value="Genomic_DNA"/>
</dbReference>
<sequence length="270" mass="31848">MSEKIEEKILKDILTTGFPLEMEVANEFSRDRWSVDHNSYYIDKDELKGREIDLIASYFLNNRTEVMGNKYFELHYIMPIEIKLANKKPWVFFTTNVTNHERSMGYTIIKNTTGFKNKHYEYYPIIKKYSTKLKESIGRSFYEAFSGNGSRDDIYKALTGTVKTLEHLVETYPYKEYEGDNDFSNRFLYIYEPTIVVKGSIFTASFSETGIEVNETDYVQIAFKYLSPNYERQNYHIHVIRSDKLSEFIANKESKLKNLYKELSDFEGIS</sequence>
<name>A0A0N0C560_9BACL</name>
<reference evidence="1 2" key="1">
    <citation type="submission" date="2015-08" db="EMBL/GenBank/DDBJ databases">
        <title>Draft genome sequence of cellulolytic and xylanolytic Paenibacillus sp. A59, isolated from a decaying forest soil from Patagonia, Argentina.</title>
        <authorList>
            <person name="Ghio S."/>
            <person name="Caceres A.M."/>
            <person name="Talia P."/>
            <person name="Grasso D."/>
            <person name="Campos E."/>
        </authorList>
    </citation>
    <scope>NUCLEOTIDE SEQUENCE [LARGE SCALE GENOMIC DNA]</scope>
    <source>
        <strain evidence="1 2">A59</strain>
    </source>
</reference>
<gene>
    <name evidence="1" type="ORF">AMS66_07820</name>
</gene>
<dbReference type="OrthoDB" id="2631933at2"/>
<accession>A0A0N0C560</accession>
<dbReference type="AlphaFoldDB" id="A0A0N0C560"/>
<dbReference type="PATRIC" id="fig|1705561.3.peg.1395"/>
<protein>
    <submittedName>
        <fullName evidence="1">Uncharacterized protein</fullName>
    </submittedName>
</protein>
<keyword evidence="2" id="KW-1185">Reference proteome</keyword>
<dbReference type="Proteomes" id="UP000037688">
    <property type="component" value="Unassembled WGS sequence"/>
</dbReference>
<comment type="caution">
    <text evidence="1">The sequence shown here is derived from an EMBL/GenBank/DDBJ whole genome shotgun (WGS) entry which is preliminary data.</text>
</comment>
<evidence type="ECO:0000313" key="1">
    <source>
        <dbReference type="EMBL" id="KOY16781.1"/>
    </source>
</evidence>
<dbReference type="RefSeq" id="WP_053780258.1">
    <property type="nucleotide sequence ID" value="NZ_LITU01000050.1"/>
</dbReference>
<proteinExistence type="predicted"/>
<organism evidence="1 2">
    <name type="scientific">Paenibacillus xylanivorans</name>
    <dbReference type="NCBI Taxonomy" id="1705561"/>
    <lineage>
        <taxon>Bacteria</taxon>
        <taxon>Bacillati</taxon>
        <taxon>Bacillota</taxon>
        <taxon>Bacilli</taxon>
        <taxon>Bacillales</taxon>
        <taxon>Paenibacillaceae</taxon>
        <taxon>Paenibacillus</taxon>
    </lineage>
</organism>